<evidence type="ECO:0000256" key="1">
    <source>
        <dbReference type="SAM" id="Phobius"/>
    </source>
</evidence>
<dbReference type="Proteomes" id="UP001595453">
    <property type="component" value="Unassembled WGS sequence"/>
</dbReference>
<keyword evidence="1" id="KW-0812">Transmembrane</keyword>
<proteinExistence type="predicted"/>
<evidence type="ECO:0000313" key="3">
    <source>
        <dbReference type="Proteomes" id="UP001595453"/>
    </source>
</evidence>
<dbReference type="EMBL" id="JBHRSD010000040">
    <property type="protein sequence ID" value="MFC3034547.1"/>
    <property type="molecule type" value="Genomic_DNA"/>
</dbReference>
<keyword evidence="3" id="KW-1185">Reference proteome</keyword>
<comment type="caution">
    <text evidence="2">The sequence shown here is derived from an EMBL/GenBank/DDBJ whole genome shotgun (WGS) entry which is preliminary data.</text>
</comment>
<sequence>MSALLIVYLLIFALFGMASTELLRFIYFSWVKKELRLELIRRVMGYVVVIVLLSTLGPWLLS</sequence>
<dbReference type="RefSeq" id="WP_377128030.1">
    <property type="nucleotide sequence ID" value="NZ_JBHRSD010000040.1"/>
</dbReference>
<protein>
    <submittedName>
        <fullName evidence="2">Uncharacterized protein</fullName>
    </submittedName>
</protein>
<accession>A0ABV7CPJ8</accession>
<keyword evidence="1" id="KW-1133">Transmembrane helix</keyword>
<name>A0ABV7CPJ8_9GAMM</name>
<feature type="transmembrane region" description="Helical" evidence="1">
    <location>
        <begin position="43"/>
        <end position="61"/>
    </location>
</feature>
<organism evidence="2 3">
    <name type="scientific">Pseudoalteromonas fenneropenaei</name>
    <dbReference type="NCBI Taxonomy" id="1737459"/>
    <lineage>
        <taxon>Bacteria</taxon>
        <taxon>Pseudomonadati</taxon>
        <taxon>Pseudomonadota</taxon>
        <taxon>Gammaproteobacteria</taxon>
        <taxon>Alteromonadales</taxon>
        <taxon>Pseudoalteromonadaceae</taxon>
        <taxon>Pseudoalteromonas</taxon>
    </lineage>
</organism>
<keyword evidence="1" id="KW-0472">Membrane</keyword>
<reference evidence="3" key="1">
    <citation type="journal article" date="2019" name="Int. J. Syst. Evol. Microbiol.">
        <title>The Global Catalogue of Microorganisms (GCM) 10K type strain sequencing project: providing services to taxonomists for standard genome sequencing and annotation.</title>
        <authorList>
            <consortium name="The Broad Institute Genomics Platform"/>
            <consortium name="The Broad Institute Genome Sequencing Center for Infectious Disease"/>
            <person name="Wu L."/>
            <person name="Ma J."/>
        </authorList>
    </citation>
    <scope>NUCLEOTIDE SEQUENCE [LARGE SCALE GENOMIC DNA]</scope>
    <source>
        <strain evidence="3">KCTC 42730</strain>
    </source>
</reference>
<feature type="transmembrane region" description="Helical" evidence="1">
    <location>
        <begin position="6"/>
        <end position="31"/>
    </location>
</feature>
<gene>
    <name evidence="2" type="ORF">ACFOEE_18755</name>
</gene>
<evidence type="ECO:0000313" key="2">
    <source>
        <dbReference type="EMBL" id="MFC3034547.1"/>
    </source>
</evidence>